<evidence type="ECO:0000256" key="1">
    <source>
        <dbReference type="PROSITE-ProRule" id="PRU00259"/>
    </source>
</evidence>
<dbReference type="EMBL" id="JBBPFD010000002">
    <property type="protein sequence ID" value="KAK7939015.1"/>
    <property type="molecule type" value="Genomic_DNA"/>
</dbReference>
<dbReference type="Proteomes" id="UP001460270">
    <property type="component" value="Unassembled WGS sequence"/>
</dbReference>
<feature type="compositionally biased region" description="Polar residues" evidence="2">
    <location>
        <begin position="331"/>
        <end position="347"/>
    </location>
</feature>
<keyword evidence="4" id="KW-1185">Reference proteome</keyword>
<name>A0AAW0PVE3_9GOBI</name>
<sequence>MGSALTRAAQWTSSSASGSRTLALTLLNQTLLSEILQFVEDVKSLHPQSAEVVFEEPLQWRTALQTSDLQAGYKISDSGVQSEQQDSSGRPLLLLSPPHVSVSCFSLLSELLYLCEDKEAELRACLEEIDKLRGKDRNAKVQLLQLLQRLNKQILDKVLQQISEQVHLHTSLMKNELDSLMLFCGDDDRSLLKSLRYISDFEFANGCRAPPHRQLLGEMAYVAVETYDTEPLYVSCSSRGAFLNKGVKVYEADDNDYEQTGETFEDLTSLLKKKSCYFSQNIHKEDPNRQQLRNPEPLTKWRENGLLSDTRKSEEQKSSSAEKGKSKAEFSLSSSPGRYSPQKSRTPARSRLKEALSESSPESEEEEAEQLERHPETNADLPSEQLRLQKLIKYLREGDQTVTVLTMCSLMELDLKQETYQLAIRDLGGLDVLLNILDTKEMRCIIGSLKILRVISHSAQIQRSMVKMKGVQSLVPLLDISLPELQALAAETLANVAKFRKARRTVRHCGGIDKLVRLLDCAPTSSSLSPREELDVEAARCGALALWSCSRSSRNKEAIRRAGGIPLLGRLLRSPHVNMLIPVTGTLQECASEESYRNAVRSEGMIKDLVRNLSSENQELQMHSASAIFKCAEDEKTRDLINQYRGPQRLALLLSKPENKQLLAAATGAIWKCSISPKNVTKFQEYRVLEKLVSLMSEQPEEVLVNVVAALGEFAKIQENRAVIGQSGGIEKLVRLLTGRNQALLVNVTRTLGICATDMKNMAIIDQLDGLRLVWSLLKNPSPEVQSSAAWALCPIIQNGKDVGESMRRLIGGFQLLIKLLKSTNNEVLASVCAVIAKITEDKEENVALLTDYGVVPLLANLTSTTDECLRRHLAEAIAYCCMWSQNRTAFGKAGAVAPLVRYVKSDNSQVHETTVVALYQLSKDVDNCISLHSNGVIQPLLELMGHDNEDVAFMAAGCVRNIRMLANANKFSKWID</sequence>
<feature type="compositionally biased region" description="Basic and acidic residues" evidence="2">
    <location>
        <begin position="299"/>
        <end position="328"/>
    </location>
</feature>
<evidence type="ECO:0000313" key="4">
    <source>
        <dbReference type="Proteomes" id="UP001460270"/>
    </source>
</evidence>
<dbReference type="InterPro" id="IPR011989">
    <property type="entry name" value="ARM-like"/>
</dbReference>
<dbReference type="Pfam" id="PF00514">
    <property type="entry name" value="Arm"/>
    <property type="match status" value="2"/>
</dbReference>
<feature type="region of interest" description="Disordered" evidence="2">
    <location>
        <begin position="282"/>
        <end position="382"/>
    </location>
</feature>
<organism evidence="3 4">
    <name type="scientific">Mugilogobius chulae</name>
    <name type="common">yellowstripe goby</name>
    <dbReference type="NCBI Taxonomy" id="88201"/>
    <lineage>
        <taxon>Eukaryota</taxon>
        <taxon>Metazoa</taxon>
        <taxon>Chordata</taxon>
        <taxon>Craniata</taxon>
        <taxon>Vertebrata</taxon>
        <taxon>Euteleostomi</taxon>
        <taxon>Actinopterygii</taxon>
        <taxon>Neopterygii</taxon>
        <taxon>Teleostei</taxon>
        <taxon>Neoteleostei</taxon>
        <taxon>Acanthomorphata</taxon>
        <taxon>Gobiaria</taxon>
        <taxon>Gobiiformes</taxon>
        <taxon>Gobioidei</taxon>
        <taxon>Gobiidae</taxon>
        <taxon>Gobionellinae</taxon>
        <taxon>Mugilogobius</taxon>
    </lineage>
</organism>
<dbReference type="SMART" id="SM00185">
    <property type="entry name" value="ARM"/>
    <property type="match status" value="12"/>
</dbReference>
<feature type="repeat" description="ARM" evidence="1">
    <location>
        <begin position="812"/>
        <end position="854"/>
    </location>
</feature>
<gene>
    <name evidence="3" type="ORF">WMY93_002341</name>
</gene>
<dbReference type="SUPFAM" id="SSF48371">
    <property type="entry name" value="ARM repeat"/>
    <property type="match status" value="2"/>
</dbReference>
<dbReference type="InterPro" id="IPR016024">
    <property type="entry name" value="ARM-type_fold"/>
</dbReference>
<reference evidence="4" key="1">
    <citation type="submission" date="2024-04" db="EMBL/GenBank/DDBJ databases">
        <title>Salinicola lusitanus LLJ914,a marine bacterium isolated from the Okinawa Trough.</title>
        <authorList>
            <person name="Li J."/>
        </authorList>
    </citation>
    <scope>NUCLEOTIDE SEQUENCE [LARGE SCALE GENOMIC DNA]</scope>
</reference>
<dbReference type="Gene3D" id="1.25.10.10">
    <property type="entry name" value="Leucine-rich Repeat Variant"/>
    <property type="match status" value="3"/>
</dbReference>
<dbReference type="AlphaFoldDB" id="A0AAW0PVE3"/>
<feature type="repeat" description="ARM" evidence="1">
    <location>
        <begin position="936"/>
        <end position="963"/>
    </location>
</feature>
<dbReference type="PROSITE" id="PS50176">
    <property type="entry name" value="ARM_REPEAT"/>
    <property type="match status" value="2"/>
</dbReference>
<evidence type="ECO:0000313" key="3">
    <source>
        <dbReference type="EMBL" id="KAK7939015.1"/>
    </source>
</evidence>
<accession>A0AAW0PVE3</accession>
<dbReference type="PANTHER" id="PTHR46241">
    <property type="entry name" value="ARMADILLO REPEAT-CONTAINING PROTEIN 4 ARMC4"/>
    <property type="match status" value="1"/>
</dbReference>
<dbReference type="InterPro" id="IPR000225">
    <property type="entry name" value="Armadillo"/>
</dbReference>
<dbReference type="PANTHER" id="PTHR46241:SF1">
    <property type="entry name" value="OUTER DYNEIN ARM-DOCKING COMPLEX SUBUNIT 2"/>
    <property type="match status" value="1"/>
</dbReference>
<evidence type="ECO:0008006" key="5">
    <source>
        <dbReference type="Google" id="ProtNLM"/>
    </source>
</evidence>
<evidence type="ECO:0000256" key="2">
    <source>
        <dbReference type="SAM" id="MobiDB-lite"/>
    </source>
</evidence>
<protein>
    <recommendedName>
        <fullName evidence="5">Armadillo repeat-containing protein 4</fullName>
    </recommendedName>
</protein>
<comment type="caution">
    <text evidence="3">The sequence shown here is derived from an EMBL/GenBank/DDBJ whole genome shotgun (WGS) entry which is preliminary data.</text>
</comment>
<proteinExistence type="predicted"/>